<feature type="transmembrane region" description="Helical" evidence="7">
    <location>
        <begin position="305"/>
        <end position="332"/>
    </location>
</feature>
<feature type="transmembrane region" description="Helical" evidence="7">
    <location>
        <begin position="20"/>
        <end position="40"/>
    </location>
</feature>
<keyword evidence="10" id="KW-1185">Reference proteome</keyword>
<feature type="domain" description="Major facilitator superfamily (MFS) profile" evidence="8">
    <location>
        <begin position="1"/>
        <end position="194"/>
    </location>
</feature>
<protein>
    <submittedName>
        <fullName evidence="9">MFS family permease</fullName>
    </submittedName>
</protein>
<feature type="transmembrane region" description="Helical" evidence="7">
    <location>
        <begin position="371"/>
        <end position="392"/>
    </location>
</feature>
<dbReference type="InterPro" id="IPR020846">
    <property type="entry name" value="MFS_dom"/>
</dbReference>
<evidence type="ECO:0000313" key="9">
    <source>
        <dbReference type="EMBL" id="MBB6449732.1"/>
    </source>
</evidence>
<feature type="transmembrane region" description="Helical" evidence="7">
    <location>
        <begin position="218"/>
        <end position="244"/>
    </location>
</feature>
<dbReference type="GO" id="GO:0005886">
    <property type="term" value="C:plasma membrane"/>
    <property type="evidence" value="ECO:0007669"/>
    <property type="project" value="UniProtKB-SubCell"/>
</dbReference>
<feature type="transmembrane region" description="Helical" evidence="7">
    <location>
        <begin position="256"/>
        <end position="273"/>
    </location>
</feature>
<feature type="transmembrane region" description="Helical" evidence="7">
    <location>
        <begin position="172"/>
        <end position="189"/>
    </location>
</feature>
<organism evidence="9 10">
    <name type="scientific">Geomicrobium halophilum</name>
    <dbReference type="NCBI Taxonomy" id="549000"/>
    <lineage>
        <taxon>Bacteria</taxon>
        <taxon>Bacillati</taxon>
        <taxon>Bacillota</taxon>
        <taxon>Bacilli</taxon>
        <taxon>Bacillales</taxon>
        <taxon>Geomicrobium</taxon>
    </lineage>
</organism>
<evidence type="ECO:0000256" key="4">
    <source>
        <dbReference type="ARBA" id="ARBA00022692"/>
    </source>
</evidence>
<dbReference type="GO" id="GO:0022857">
    <property type="term" value="F:transmembrane transporter activity"/>
    <property type="evidence" value="ECO:0007669"/>
    <property type="project" value="InterPro"/>
</dbReference>
<evidence type="ECO:0000256" key="3">
    <source>
        <dbReference type="ARBA" id="ARBA00022475"/>
    </source>
</evidence>
<dbReference type="InterPro" id="IPR022324">
    <property type="entry name" value="Bacilysin_exporter_BacE_put"/>
</dbReference>
<evidence type="ECO:0000259" key="8">
    <source>
        <dbReference type="PROSITE" id="PS50850"/>
    </source>
</evidence>
<dbReference type="PRINTS" id="PR01988">
    <property type="entry name" value="EXPORTERBACE"/>
</dbReference>
<dbReference type="RefSeq" id="WP_184403698.1">
    <property type="nucleotide sequence ID" value="NZ_JACHHJ010000002.1"/>
</dbReference>
<dbReference type="InterPro" id="IPR036259">
    <property type="entry name" value="MFS_trans_sf"/>
</dbReference>
<keyword evidence="2" id="KW-0813">Transport</keyword>
<dbReference type="PROSITE" id="PS50850">
    <property type="entry name" value="MFS"/>
    <property type="match status" value="1"/>
</dbReference>
<dbReference type="PANTHER" id="PTHR43266:SF10">
    <property type="entry name" value="BACILYSIN EXPORTER BACE-RELATED"/>
    <property type="match status" value="1"/>
</dbReference>
<name>A0A841PZ00_9BACL</name>
<dbReference type="PANTHER" id="PTHR43266">
    <property type="entry name" value="MACROLIDE-EFFLUX PROTEIN"/>
    <property type="match status" value="1"/>
</dbReference>
<evidence type="ECO:0000256" key="5">
    <source>
        <dbReference type="ARBA" id="ARBA00022989"/>
    </source>
</evidence>
<dbReference type="Proteomes" id="UP000568839">
    <property type="component" value="Unassembled WGS sequence"/>
</dbReference>
<dbReference type="CDD" id="cd06173">
    <property type="entry name" value="MFS_MefA_like"/>
    <property type="match status" value="1"/>
</dbReference>
<reference evidence="9 10" key="1">
    <citation type="submission" date="2020-08" db="EMBL/GenBank/DDBJ databases">
        <title>Genomic Encyclopedia of Type Strains, Phase IV (KMG-IV): sequencing the most valuable type-strain genomes for metagenomic binning, comparative biology and taxonomic classification.</title>
        <authorList>
            <person name="Goeker M."/>
        </authorList>
    </citation>
    <scope>NUCLEOTIDE SEQUENCE [LARGE SCALE GENOMIC DNA]</scope>
    <source>
        <strain evidence="9 10">DSM 21769</strain>
    </source>
</reference>
<evidence type="ECO:0000256" key="7">
    <source>
        <dbReference type="SAM" id="Phobius"/>
    </source>
</evidence>
<keyword evidence="3" id="KW-1003">Cell membrane</keyword>
<feature type="transmembrane region" description="Helical" evidence="7">
    <location>
        <begin position="344"/>
        <end position="365"/>
    </location>
</feature>
<dbReference type="Pfam" id="PF07690">
    <property type="entry name" value="MFS_1"/>
    <property type="match status" value="1"/>
</dbReference>
<dbReference type="EMBL" id="JACHHJ010000002">
    <property type="protein sequence ID" value="MBB6449732.1"/>
    <property type="molecule type" value="Genomic_DNA"/>
</dbReference>
<dbReference type="Gene3D" id="1.20.1250.20">
    <property type="entry name" value="MFS general substrate transporter like domains"/>
    <property type="match status" value="1"/>
</dbReference>
<feature type="transmembrane region" description="Helical" evidence="7">
    <location>
        <begin position="280"/>
        <end position="299"/>
    </location>
</feature>
<evidence type="ECO:0000256" key="6">
    <source>
        <dbReference type="ARBA" id="ARBA00023136"/>
    </source>
</evidence>
<proteinExistence type="predicted"/>
<keyword evidence="6 7" id="KW-0472">Membrane</keyword>
<evidence type="ECO:0000256" key="1">
    <source>
        <dbReference type="ARBA" id="ARBA00004651"/>
    </source>
</evidence>
<dbReference type="SUPFAM" id="SSF103473">
    <property type="entry name" value="MFS general substrate transporter"/>
    <property type="match status" value="1"/>
</dbReference>
<comment type="caution">
    <text evidence="9">The sequence shown here is derived from an EMBL/GenBank/DDBJ whole genome shotgun (WGS) entry which is preliminary data.</text>
</comment>
<gene>
    <name evidence="9" type="ORF">HNR44_001710</name>
</gene>
<dbReference type="AlphaFoldDB" id="A0A841PZ00"/>
<accession>A0A841PZ00</accession>
<comment type="subcellular location">
    <subcellularLocation>
        <location evidence="1">Cell membrane</location>
        <topology evidence="1">Multi-pass membrane protein</topology>
    </subcellularLocation>
</comment>
<evidence type="ECO:0000256" key="2">
    <source>
        <dbReference type="ARBA" id="ARBA00022448"/>
    </source>
</evidence>
<dbReference type="InterPro" id="IPR011701">
    <property type="entry name" value="MFS"/>
</dbReference>
<evidence type="ECO:0000313" key="10">
    <source>
        <dbReference type="Proteomes" id="UP000568839"/>
    </source>
</evidence>
<sequence length="406" mass="43559">MKEIYQVLKREKSYRKLVTANFISGVGDWFSSVAILSLLLQITGSGVAVGITLAARTLPFLIMGPIAGYLSDRINKKIILVVSDFSRIFLALSLLFIISEETVWIAYIVTVALVFFSALSMPARQSLIPQIVNDKNIPVANSIDQSLGGINMTLGASIGGVVSALIGTQLAFIINALTFLISGLLVLRIKFSSSEEDEGDQKEKAVQTTFWKEFKDSLLIKIVAIQAFLWPIGGGAINVLIAVYGYQTFGAGDQGVGILYASLGIGFLISGLVAHLFKKFLVFAVIFASVIEGGSHMAVSQSSNLWMAAFFILLATIGAGIGNASFTSLTMLVVPKYVHGRAFALSDTMSNVIMAVSMMTTGFLLEFFPATTIGFFAGLMIVITSSTALPLLTLRNSTNTKIEVES</sequence>
<feature type="transmembrane region" description="Helical" evidence="7">
    <location>
        <begin position="46"/>
        <end position="66"/>
    </location>
</feature>
<keyword evidence="5 7" id="KW-1133">Transmembrane helix</keyword>
<keyword evidence="4 7" id="KW-0812">Transmembrane</keyword>